<dbReference type="EMBL" id="ADBL01002330">
    <property type="status" value="NOT_ANNOTATED_CDS"/>
    <property type="molecule type" value="Genomic_DNA"/>
</dbReference>
<dbReference type="eggNOG" id="ENOG502SBZM">
    <property type="taxonomic scope" value="Eukaryota"/>
</dbReference>
<feature type="compositionally biased region" description="Low complexity" evidence="1">
    <location>
        <begin position="390"/>
        <end position="424"/>
    </location>
</feature>
<proteinExistence type="predicted"/>
<feature type="compositionally biased region" description="Basic and acidic residues" evidence="1">
    <location>
        <begin position="638"/>
        <end position="655"/>
    </location>
</feature>
<organism evidence="3 4">
    <name type="scientific">Magnaporthiopsis poae (strain ATCC 64411 / 73-15)</name>
    <name type="common">Kentucky bluegrass fungus</name>
    <name type="synonym">Magnaporthe poae</name>
    <dbReference type="NCBI Taxonomy" id="644358"/>
    <lineage>
        <taxon>Eukaryota</taxon>
        <taxon>Fungi</taxon>
        <taxon>Dikarya</taxon>
        <taxon>Ascomycota</taxon>
        <taxon>Pezizomycotina</taxon>
        <taxon>Sordariomycetes</taxon>
        <taxon>Sordariomycetidae</taxon>
        <taxon>Magnaporthales</taxon>
        <taxon>Magnaporthaceae</taxon>
        <taxon>Magnaporthiopsis</taxon>
    </lineage>
</organism>
<accession>A0A0C4ECJ2</accession>
<feature type="region of interest" description="Disordered" evidence="1">
    <location>
        <begin position="85"/>
        <end position="121"/>
    </location>
</feature>
<reference evidence="2" key="3">
    <citation type="submission" date="2011-03" db="EMBL/GenBank/DDBJ databases">
        <title>Annotation of Magnaporthe poae ATCC 64411.</title>
        <authorList>
            <person name="Ma L.-J."/>
            <person name="Dead R."/>
            <person name="Young S.K."/>
            <person name="Zeng Q."/>
            <person name="Gargeya S."/>
            <person name="Fitzgerald M."/>
            <person name="Haas B."/>
            <person name="Abouelleil A."/>
            <person name="Alvarado L."/>
            <person name="Arachchi H.M."/>
            <person name="Berlin A."/>
            <person name="Brown A."/>
            <person name="Chapman S.B."/>
            <person name="Chen Z."/>
            <person name="Dunbar C."/>
            <person name="Freedman E."/>
            <person name="Gearin G."/>
            <person name="Gellesch M."/>
            <person name="Goldberg J."/>
            <person name="Griggs A."/>
            <person name="Gujja S."/>
            <person name="Heiman D."/>
            <person name="Howarth C."/>
            <person name="Larson L."/>
            <person name="Lui A."/>
            <person name="MacDonald P.J.P."/>
            <person name="Mehta T."/>
            <person name="Montmayeur A."/>
            <person name="Murphy C."/>
            <person name="Neiman D."/>
            <person name="Pearson M."/>
            <person name="Priest M."/>
            <person name="Roberts A."/>
            <person name="Saif S."/>
            <person name="Shea T."/>
            <person name="Shenoy N."/>
            <person name="Sisk P."/>
            <person name="Stolte C."/>
            <person name="Sykes S."/>
            <person name="Yandava C."/>
            <person name="Wortman J."/>
            <person name="Nusbaum C."/>
            <person name="Birren B."/>
        </authorList>
    </citation>
    <scope>NUCLEOTIDE SEQUENCE</scope>
    <source>
        <strain evidence="2">ATCC 64411</strain>
    </source>
</reference>
<feature type="compositionally biased region" description="Low complexity" evidence="1">
    <location>
        <begin position="526"/>
        <end position="545"/>
    </location>
</feature>
<gene>
    <name evidence="2" type="ORF">MAPG_10419</name>
</gene>
<reference evidence="3" key="5">
    <citation type="submission" date="2015-06" db="UniProtKB">
        <authorList>
            <consortium name="EnsemblFungi"/>
        </authorList>
    </citation>
    <scope>IDENTIFICATION</scope>
    <source>
        <strain evidence="3">ATCC 64411</strain>
    </source>
</reference>
<feature type="compositionally biased region" description="Polar residues" evidence="1">
    <location>
        <begin position="107"/>
        <end position="116"/>
    </location>
</feature>
<feature type="compositionally biased region" description="Basic and acidic residues" evidence="1">
    <location>
        <begin position="347"/>
        <end position="362"/>
    </location>
</feature>
<feature type="compositionally biased region" description="Polar residues" evidence="1">
    <location>
        <begin position="363"/>
        <end position="378"/>
    </location>
</feature>
<reference evidence="2" key="2">
    <citation type="submission" date="2010-05" db="EMBL/GenBank/DDBJ databases">
        <title>The Genome Sequence of Magnaporthe poae strain ATCC 64411.</title>
        <authorList>
            <consortium name="The Broad Institute Genome Sequencing Platform"/>
            <consortium name="Broad Institute Genome Sequencing Center for Infectious Disease"/>
            <person name="Ma L.-J."/>
            <person name="Dead R."/>
            <person name="Young S."/>
            <person name="Zeng Q."/>
            <person name="Koehrsen M."/>
            <person name="Alvarado L."/>
            <person name="Berlin A."/>
            <person name="Chapman S.B."/>
            <person name="Chen Z."/>
            <person name="Freedman E."/>
            <person name="Gellesch M."/>
            <person name="Goldberg J."/>
            <person name="Griggs A."/>
            <person name="Gujja S."/>
            <person name="Heilman E.R."/>
            <person name="Heiman D."/>
            <person name="Hepburn T."/>
            <person name="Howarth C."/>
            <person name="Jen D."/>
            <person name="Larson L."/>
            <person name="Mehta T."/>
            <person name="Neiman D."/>
            <person name="Pearson M."/>
            <person name="Roberts A."/>
            <person name="Saif S."/>
            <person name="Shea T."/>
            <person name="Shenoy N."/>
            <person name="Sisk P."/>
            <person name="Stolte C."/>
            <person name="Sykes S."/>
            <person name="Walk T."/>
            <person name="White J."/>
            <person name="Yandava C."/>
            <person name="Haas B."/>
            <person name="Nusbaum C."/>
            <person name="Birren B."/>
        </authorList>
    </citation>
    <scope>NUCLEOTIDE SEQUENCE</scope>
    <source>
        <strain evidence="2">ATCC 64411</strain>
    </source>
</reference>
<feature type="region of interest" description="Disordered" evidence="1">
    <location>
        <begin position="627"/>
        <end position="655"/>
    </location>
</feature>
<evidence type="ECO:0000313" key="4">
    <source>
        <dbReference type="Proteomes" id="UP000011715"/>
    </source>
</evidence>
<feature type="region of interest" description="Disordered" evidence="1">
    <location>
        <begin position="316"/>
        <end position="455"/>
    </location>
</feature>
<reference evidence="3" key="4">
    <citation type="journal article" date="2015" name="G3 (Bethesda)">
        <title>Genome sequences of three phytopathogenic species of the Magnaporthaceae family of fungi.</title>
        <authorList>
            <person name="Okagaki L.H."/>
            <person name="Nunes C.C."/>
            <person name="Sailsbery J."/>
            <person name="Clay B."/>
            <person name="Brown D."/>
            <person name="John T."/>
            <person name="Oh Y."/>
            <person name="Young N."/>
            <person name="Fitzgerald M."/>
            <person name="Haas B.J."/>
            <person name="Zeng Q."/>
            <person name="Young S."/>
            <person name="Adiconis X."/>
            <person name="Fan L."/>
            <person name="Levin J.Z."/>
            <person name="Mitchell T.K."/>
            <person name="Okubara P.A."/>
            <person name="Farman M.L."/>
            <person name="Kohn L.M."/>
            <person name="Birren B."/>
            <person name="Ma L.-J."/>
            <person name="Dean R.A."/>
        </authorList>
    </citation>
    <scope>NUCLEOTIDE SEQUENCE</scope>
    <source>
        <strain evidence="3">ATCC 64411 / 73-15</strain>
    </source>
</reference>
<dbReference type="EnsemblFungi" id="MAPG_10419T0">
    <property type="protein sequence ID" value="MAPG_10419T0"/>
    <property type="gene ID" value="MAPG_10419"/>
</dbReference>
<evidence type="ECO:0000313" key="2">
    <source>
        <dbReference type="EMBL" id="KLU90567.1"/>
    </source>
</evidence>
<reference evidence="4" key="1">
    <citation type="submission" date="2010-05" db="EMBL/GenBank/DDBJ databases">
        <title>The genome sequence of Magnaporthe poae strain ATCC 64411.</title>
        <authorList>
            <person name="Ma L.-J."/>
            <person name="Dead R."/>
            <person name="Young S."/>
            <person name="Zeng Q."/>
            <person name="Koehrsen M."/>
            <person name="Alvarado L."/>
            <person name="Berlin A."/>
            <person name="Chapman S.B."/>
            <person name="Chen Z."/>
            <person name="Freedman E."/>
            <person name="Gellesch M."/>
            <person name="Goldberg J."/>
            <person name="Griggs A."/>
            <person name="Gujja S."/>
            <person name="Heilman E.R."/>
            <person name="Heiman D."/>
            <person name="Hepburn T."/>
            <person name="Howarth C."/>
            <person name="Jen D."/>
            <person name="Larson L."/>
            <person name="Mehta T."/>
            <person name="Neiman D."/>
            <person name="Pearson M."/>
            <person name="Roberts A."/>
            <person name="Saif S."/>
            <person name="Shea T."/>
            <person name="Shenoy N."/>
            <person name="Sisk P."/>
            <person name="Stolte C."/>
            <person name="Sykes S."/>
            <person name="Walk T."/>
            <person name="White J."/>
            <person name="Yandava C."/>
            <person name="Haas B."/>
            <person name="Nusbaum C."/>
            <person name="Birren B."/>
        </authorList>
    </citation>
    <scope>NUCLEOTIDE SEQUENCE [LARGE SCALE GENOMIC DNA]</scope>
    <source>
        <strain evidence="4">ATCC 64411 / 73-15</strain>
    </source>
</reference>
<dbReference type="AlphaFoldDB" id="A0A0C4ECJ2"/>
<dbReference type="EMBL" id="GL876975">
    <property type="protein sequence ID" value="KLU90567.1"/>
    <property type="molecule type" value="Genomic_DNA"/>
</dbReference>
<name>A0A0C4ECJ2_MAGP6</name>
<dbReference type="OrthoDB" id="5403157at2759"/>
<feature type="region of interest" description="Disordered" evidence="1">
    <location>
        <begin position="566"/>
        <end position="585"/>
    </location>
</feature>
<evidence type="ECO:0000256" key="1">
    <source>
        <dbReference type="SAM" id="MobiDB-lite"/>
    </source>
</evidence>
<feature type="compositionally biased region" description="Basic and acidic residues" evidence="1">
    <location>
        <begin position="184"/>
        <end position="208"/>
    </location>
</feature>
<feature type="compositionally biased region" description="Basic and acidic residues" evidence="1">
    <location>
        <begin position="252"/>
        <end position="270"/>
    </location>
</feature>
<dbReference type="VEuPathDB" id="FungiDB:MAPG_10419"/>
<feature type="region of interest" description="Disordered" evidence="1">
    <location>
        <begin position="507"/>
        <end position="545"/>
    </location>
</feature>
<dbReference type="Proteomes" id="UP000011715">
    <property type="component" value="Unassembled WGS sequence"/>
</dbReference>
<feature type="compositionally biased region" description="Basic residues" evidence="1">
    <location>
        <begin position="425"/>
        <end position="437"/>
    </location>
</feature>
<sequence length="655" mass="69534">MAGLPVSNSPFGRRRSYAAMDDDFLFDDPARYSPPFTDEEYADQLCYHRGPNNFVDVDEFLDSFEDVFDDGVVHDDGEDEQQFPLSMAGTPVTEAPAAPNLKPTRRATISTTSQSGGLRPTRTFADLTALGAAMTSASSDTTKGGLPRSRPIAIEIPTSRRLRSGDPPSAPLSARGDLPGGYFPEHEDPETRVHRPHPFHADATEARRKSIARANEECVTPQKDVNHGENGGLVQTDGAGSELDLTYPPMREPSKTEDAVTKAPLEKAEAEAPAPGRRGSAKDTALPSAAGSSTNPPAVHAAYSYTIDESATTSIASYNPTGAEDGALPMGKYYPTNWENRKRAKREKQQKEREARLLREQQAESQCHSPESHSSLNDDMTPPLEEGPIAPTSTLEAAPAPEPTPESASASTSGRAKRASGSGSRKAKKSSRSKGKNRAVAPPSPPVWDSKAEAAAEVDRNCRLLQYQRDMVTQTTWAASRALGSQIKERGPEEVLQSLTAIPAFQDMQLNQPPAAKTKSGAGQQAVPSLSVSDSSISSAPPGSIPHGRGLAAVLAAADQLGMLTKPQSPRLAPLGSPGPVTPIDLSHTEEAANKAGGLLAMGRPKMPVVVALAATAPAAAADLPVILTSTPPPTDPRFPRHERETSFPFKGGEH</sequence>
<feature type="region of interest" description="Disordered" evidence="1">
    <location>
        <begin position="134"/>
        <end position="298"/>
    </location>
</feature>
<evidence type="ECO:0000313" key="3">
    <source>
        <dbReference type="EnsemblFungi" id="MAPG_10419T0"/>
    </source>
</evidence>
<protein>
    <submittedName>
        <fullName evidence="2 3">Uncharacterized protein</fullName>
    </submittedName>
</protein>
<keyword evidence="4" id="KW-1185">Reference proteome</keyword>